<keyword evidence="3" id="KW-1185">Reference proteome</keyword>
<dbReference type="Proteomes" id="UP000027730">
    <property type="component" value="Unassembled WGS sequence"/>
</dbReference>
<reference evidence="2 3" key="1">
    <citation type="journal article" date="2014" name="BMC Genomics">
        <title>Genome sequencing of four Aureobasidium pullulans varieties: biotechnological potential, stress tolerance, and description of new species.</title>
        <authorList>
            <person name="Gostin Ar C."/>
            <person name="Ohm R.A."/>
            <person name="Kogej T."/>
            <person name="Sonjak S."/>
            <person name="Turk M."/>
            <person name="Zajc J."/>
            <person name="Zalar P."/>
            <person name="Grube M."/>
            <person name="Sun H."/>
            <person name="Han J."/>
            <person name="Sharma A."/>
            <person name="Chiniquy J."/>
            <person name="Ngan C.Y."/>
            <person name="Lipzen A."/>
            <person name="Barry K."/>
            <person name="Grigoriev I.V."/>
            <person name="Gunde-Cimerman N."/>
        </authorList>
    </citation>
    <scope>NUCLEOTIDE SEQUENCE [LARGE SCALE GENOMIC DNA]</scope>
    <source>
        <strain evidence="2 3">CBS 147.97</strain>
    </source>
</reference>
<dbReference type="RefSeq" id="XP_013427143.1">
    <property type="nucleotide sequence ID" value="XM_013571689.1"/>
</dbReference>
<feature type="compositionally biased region" description="Polar residues" evidence="1">
    <location>
        <begin position="104"/>
        <end position="116"/>
    </location>
</feature>
<dbReference type="GeneID" id="25413628"/>
<name>A0A074WMT3_9PEZI</name>
<evidence type="ECO:0000313" key="3">
    <source>
        <dbReference type="Proteomes" id="UP000027730"/>
    </source>
</evidence>
<feature type="region of interest" description="Disordered" evidence="1">
    <location>
        <begin position="216"/>
        <end position="244"/>
    </location>
</feature>
<proteinExistence type="predicted"/>
<feature type="compositionally biased region" description="Basic and acidic residues" evidence="1">
    <location>
        <begin position="30"/>
        <end position="46"/>
    </location>
</feature>
<dbReference type="AlphaFoldDB" id="A0A074WMT3"/>
<evidence type="ECO:0000256" key="1">
    <source>
        <dbReference type="SAM" id="MobiDB-lite"/>
    </source>
</evidence>
<dbReference type="EMBL" id="KL584710">
    <property type="protein sequence ID" value="KEQ72904.1"/>
    <property type="molecule type" value="Genomic_DNA"/>
</dbReference>
<protein>
    <submittedName>
        <fullName evidence="2">Uncharacterized protein</fullName>
    </submittedName>
</protein>
<organism evidence="2 3">
    <name type="scientific">Aureobasidium namibiae CBS 147.97</name>
    <dbReference type="NCBI Taxonomy" id="1043004"/>
    <lineage>
        <taxon>Eukaryota</taxon>
        <taxon>Fungi</taxon>
        <taxon>Dikarya</taxon>
        <taxon>Ascomycota</taxon>
        <taxon>Pezizomycotina</taxon>
        <taxon>Dothideomycetes</taxon>
        <taxon>Dothideomycetidae</taxon>
        <taxon>Dothideales</taxon>
        <taxon>Saccotheciaceae</taxon>
        <taxon>Aureobasidium</taxon>
    </lineage>
</organism>
<feature type="compositionally biased region" description="Basic residues" evidence="1">
    <location>
        <begin position="223"/>
        <end position="235"/>
    </location>
</feature>
<feature type="compositionally biased region" description="Basic and acidic residues" evidence="1">
    <location>
        <begin position="74"/>
        <end position="101"/>
    </location>
</feature>
<dbReference type="HOGENOM" id="CLU_1137797_0_0_1"/>
<feature type="region of interest" description="Disordered" evidence="1">
    <location>
        <begin position="30"/>
        <end position="116"/>
    </location>
</feature>
<feature type="compositionally biased region" description="Basic residues" evidence="1">
    <location>
        <begin position="50"/>
        <end position="64"/>
    </location>
</feature>
<gene>
    <name evidence="2" type="ORF">M436DRAFT_64072</name>
</gene>
<accession>A0A074WMT3</accession>
<evidence type="ECO:0000313" key="2">
    <source>
        <dbReference type="EMBL" id="KEQ72904.1"/>
    </source>
</evidence>
<sequence>MRTELIIQGIRDQLPSAKYRRHAVRRLIRDIDQAHDQEEGSQDHRGTHPAQKKPSSKRKRKRRSMQSSSPPSSDDEHHRFRERKPSSKGKPRDAQKPEERSPILTVSTGGHVVPQTQPDSVLHLMGEAENYCLPVDDEQSFTQQNPTYDKPKKPPVRYDASTDADFSLDRPYSQPPICGKPSTDKASLSLIIILPASSWTAPTLLRTKVFTQPATPTSIISSHGHKSSSKQKRYHGTYSASSIS</sequence>